<name>A0A0C3MLG2_9PORP</name>
<evidence type="ECO:0000313" key="3">
    <source>
        <dbReference type="EMBL" id="KIO47568.1"/>
    </source>
</evidence>
<keyword evidence="5" id="KW-1185">Reference proteome</keyword>
<sequence>MIWKIFLIVLVLIGLAVIGLGISTFFSKKKKFPETHIGRNKAMNDRGISCAATTDRKERATYKPIEIKKND</sequence>
<gene>
    <name evidence="3" type="ORF">BA92_00700</name>
    <name evidence="2" type="ORF">IE90_05880</name>
</gene>
<reference evidence="2 4" key="2">
    <citation type="submission" date="2014-07" db="EMBL/GenBank/DDBJ databases">
        <title>Porphyromonadaceae bacterium OUH 334697 = ATCC BAA-2682 = DSM 28341 draft genome.</title>
        <authorList>
            <person name="Sydenham T.V."/>
            <person name="Hasman H."/>
            <person name="Justesen U.S."/>
        </authorList>
    </citation>
    <scope>NUCLEOTIDE SEQUENCE [LARGE SCALE GENOMIC DNA]</scope>
    <source>
        <strain evidence="2 4">OUH 334697</strain>
    </source>
</reference>
<proteinExistence type="predicted"/>
<keyword evidence="1" id="KW-0812">Transmembrane</keyword>
<dbReference type="OrthoDB" id="1123156at2"/>
<accession>A0A0C3MLG2</accession>
<comment type="caution">
    <text evidence="3">The sequence shown here is derived from an EMBL/GenBank/DDBJ whole genome shotgun (WGS) entry which is preliminary data.</text>
</comment>
<feature type="transmembrane region" description="Helical" evidence="1">
    <location>
        <begin position="6"/>
        <end position="26"/>
    </location>
</feature>
<organism evidence="3 5">
    <name type="scientific">Sanguibacteroides justesenii</name>
    <dbReference type="NCBI Taxonomy" id="1547597"/>
    <lineage>
        <taxon>Bacteria</taxon>
        <taxon>Pseudomonadati</taxon>
        <taxon>Bacteroidota</taxon>
        <taxon>Bacteroidia</taxon>
        <taxon>Bacteroidales</taxon>
        <taxon>Porphyromonadaceae</taxon>
        <taxon>Sanguibacteroides</taxon>
    </lineage>
</organism>
<protein>
    <submittedName>
        <fullName evidence="3">Uncharacterized protein</fullName>
    </submittedName>
</protein>
<evidence type="ECO:0000256" key="1">
    <source>
        <dbReference type="SAM" id="Phobius"/>
    </source>
</evidence>
<dbReference type="EMBL" id="JPIU01000014">
    <property type="protein sequence ID" value="KIO47568.1"/>
    <property type="molecule type" value="Genomic_DNA"/>
</dbReference>
<evidence type="ECO:0000313" key="2">
    <source>
        <dbReference type="EMBL" id="KIO46321.1"/>
    </source>
</evidence>
<keyword evidence="1" id="KW-0472">Membrane</keyword>
<dbReference type="Proteomes" id="UP000031937">
    <property type="component" value="Unassembled WGS sequence"/>
</dbReference>
<dbReference type="RefSeq" id="WP_041502923.1">
    <property type="nucleotide sequence ID" value="NZ_JPIT01000016.1"/>
</dbReference>
<dbReference type="Proteomes" id="UP000031980">
    <property type="component" value="Unassembled WGS sequence"/>
</dbReference>
<evidence type="ECO:0000313" key="4">
    <source>
        <dbReference type="Proteomes" id="UP000031937"/>
    </source>
</evidence>
<reference evidence="3 5" key="1">
    <citation type="submission" date="2014-07" db="EMBL/GenBank/DDBJ databases">
        <title>Porphyromonadaceae bacterium OUH 308042 = ATCC BAA-2681 = DSM 28342 draft genome.</title>
        <authorList>
            <person name="Sydenham T.V."/>
            <person name="Hasman H."/>
            <person name="Justensen U.S."/>
        </authorList>
    </citation>
    <scope>NUCLEOTIDE SEQUENCE [LARGE SCALE GENOMIC DNA]</scope>
    <source>
        <strain evidence="3 5">OUH 308042</strain>
    </source>
</reference>
<dbReference type="AlphaFoldDB" id="A0A0C3MLG2"/>
<keyword evidence="1" id="KW-1133">Transmembrane helix</keyword>
<evidence type="ECO:0000313" key="5">
    <source>
        <dbReference type="Proteomes" id="UP000031980"/>
    </source>
</evidence>
<dbReference type="EMBL" id="JPIT01000016">
    <property type="protein sequence ID" value="KIO46321.1"/>
    <property type="molecule type" value="Genomic_DNA"/>
</dbReference>